<sequence length="513" mass="51139">MSRMSQLRRHIAPVALIVAVAGSVAWATVNRAPAQRSATAAAVTVPRPSETLICPDAGGTFPPGVTRVAYANAGPDDGQLAVGPLDPVHPPVPAAVQPDRAWVIDGPAKTGPLVLDVRGSLVGTLAAMQFARRIIGSGAVQLATAPCEAPVTDAWFIGASTRAGAQLRLVLDNPDDVPATVDLDLYSDQDVPTSSRGIRVPGRAQTALAIDQLLPGANLVAVHVTVRSGRVVPGLFTQVMAGQIPLGTAWLPRADGPATTLTVPGFLGGDGGRTLFLTNPGDIDATVSLRVTSPDGSFTPTGYDQVTVPAGQITAVDLRPVLRGADAAVTITSDQPLVAGGSVALPQSAVSASDLAFLAAVPPLGTETVVPGGETQPGRRTLLIFSAPAGDATVRLTVLPGGGSAPSPGAGAASPGAGTASGAGTALGGGTTASNVVTVPVPAGTTKVVDLGSITKDIAPGVDVVATGGPVYAAWVLEESGHAGGGISAMPLRTPDRLLTRPPVVPDLTAGLP</sequence>
<dbReference type="Proteomes" id="UP000008221">
    <property type="component" value="Chromosome"/>
</dbReference>
<dbReference type="HOGENOM" id="CLU_031881_0_0_11"/>
<gene>
    <name evidence="1" type="ordered locus">Acel_0461</name>
</gene>
<dbReference type="eggNOG" id="COG3147">
    <property type="taxonomic scope" value="Bacteria"/>
</dbReference>
<dbReference type="STRING" id="351607.Acel_0461"/>
<proteinExistence type="predicted"/>
<protein>
    <recommendedName>
        <fullName evidence="3">Secreted protein</fullName>
    </recommendedName>
</protein>
<dbReference type="Gene3D" id="2.60.290.11">
    <property type="entry name" value="TM1070-like"/>
    <property type="match status" value="1"/>
</dbReference>
<name>A0LS25_ACIC1</name>
<dbReference type="KEGG" id="ace:Acel_0461"/>
<dbReference type="AlphaFoldDB" id="A0LS25"/>
<keyword evidence="2" id="KW-1185">Reference proteome</keyword>
<accession>A0LS25</accession>
<dbReference type="InParanoid" id="A0LS25"/>
<dbReference type="RefSeq" id="WP_011719298.1">
    <property type="nucleotide sequence ID" value="NC_008578.1"/>
</dbReference>
<dbReference type="Pfam" id="PF18986">
    <property type="entry name" value="DUF5719"/>
    <property type="match status" value="1"/>
</dbReference>
<dbReference type="OrthoDB" id="3729011at2"/>
<dbReference type="EMBL" id="CP000481">
    <property type="protein sequence ID" value="ABK52235.1"/>
    <property type="molecule type" value="Genomic_DNA"/>
</dbReference>
<organism evidence="1 2">
    <name type="scientific">Acidothermus cellulolyticus (strain ATCC 43068 / DSM 8971 / 11B)</name>
    <dbReference type="NCBI Taxonomy" id="351607"/>
    <lineage>
        <taxon>Bacteria</taxon>
        <taxon>Bacillati</taxon>
        <taxon>Actinomycetota</taxon>
        <taxon>Actinomycetes</taxon>
        <taxon>Acidothermales</taxon>
        <taxon>Acidothermaceae</taxon>
        <taxon>Acidothermus</taxon>
    </lineage>
</organism>
<evidence type="ECO:0008006" key="3">
    <source>
        <dbReference type="Google" id="ProtNLM"/>
    </source>
</evidence>
<dbReference type="InterPro" id="IPR036698">
    <property type="entry name" value="TM1070-like_sf"/>
</dbReference>
<reference evidence="1 2" key="1">
    <citation type="journal article" date="2009" name="Genome Res.">
        <title>Complete genome of the cellulolytic thermophile Acidothermus cellulolyticus 11B provides insights into its ecophysiological and evolutionary adaptations.</title>
        <authorList>
            <person name="Barabote R.D."/>
            <person name="Xie G."/>
            <person name="Leu D.H."/>
            <person name="Normand P."/>
            <person name="Necsulea A."/>
            <person name="Daubin V."/>
            <person name="Medigue C."/>
            <person name="Adney W.S."/>
            <person name="Xu X.C."/>
            <person name="Lapidus A."/>
            <person name="Parales R.E."/>
            <person name="Detter C."/>
            <person name="Pujic P."/>
            <person name="Bruce D."/>
            <person name="Lavire C."/>
            <person name="Challacombe J.F."/>
            <person name="Brettin T.S."/>
            <person name="Berry A.M."/>
        </authorList>
    </citation>
    <scope>NUCLEOTIDE SEQUENCE [LARGE SCALE GENOMIC DNA]</scope>
    <source>
        <strain evidence="2">ATCC 43068 / DSM 8971 / 11B</strain>
    </source>
</reference>
<evidence type="ECO:0000313" key="2">
    <source>
        <dbReference type="Proteomes" id="UP000008221"/>
    </source>
</evidence>
<evidence type="ECO:0000313" key="1">
    <source>
        <dbReference type="EMBL" id="ABK52235.1"/>
    </source>
</evidence>
<dbReference type="InterPro" id="IPR043777">
    <property type="entry name" value="DUF5719"/>
</dbReference>